<reference evidence="1 2" key="1">
    <citation type="submission" date="2010-05" db="EMBL/GenBank/DDBJ databases">
        <title>The Genome Sequence of Thecamonas trahens ATCC 50062.</title>
        <authorList>
            <consortium name="The Broad Institute Genome Sequencing Platform"/>
            <person name="Russ C."/>
            <person name="Cuomo C."/>
            <person name="Shea T."/>
            <person name="Young S.K."/>
            <person name="Zeng Q."/>
            <person name="Koehrsen M."/>
            <person name="Haas B."/>
            <person name="Borodovsky M."/>
            <person name="Guigo R."/>
            <person name="Alvarado L."/>
            <person name="Berlin A."/>
            <person name="Bochicchio J."/>
            <person name="Borenstein D."/>
            <person name="Chapman S."/>
            <person name="Chen Z."/>
            <person name="Freedman E."/>
            <person name="Gellesch M."/>
            <person name="Goldberg J."/>
            <person name="Griggs A."/>
            <person name="Gujja S."/>
            <person name="Heilman E."/>
            <person name="Heiman D."/>
            <person name="Hepburn T."/>
            <person name="Howarth C."/>
            <person name="Jen D."/>
            <person name="Larson L."/>
            <person name="Mehta T."/>
            <person name="Park D."/>
            <person name="Pearson M."/>
            <person name="Roberts A."/>
            <person name="Saif S."/>
            <person name="Shenoy N."/>
            <person name="Sisk P."/>
            <person name="Stolte C."/>
            <person name="Sykes S."/>
            <person name="Thomson T."/>
            <person name="Walk T."/>
            <person name="White J."/>
            <person name="Yandava C."/>
            <person name="Burger G."/>
            <person name="Gray M.W."/>
            <person name="Holland P.W.H."/>
            <person name="King N."/>
            <person name="Lang F.B.F."/>
            <person name="Roger A.J."/>
            <person name="Ruiz-Trillo I."/>
            <person name="Lander E."/>
            <person name="Nusbaum C."/>
        </authorList>
    </citation>
    <scope>NUCLEOTIDE SEQUENCE [LARGE SCALE GENOMIC DNA]</scope>
    <source>
        <strain evidence="1 2">ATCC 50062</strain>
    </source>
</reference>
<dbReference type="GeneID" id="25562496"/>
<dbReference type="InterPro" id="IPR015943">
    <property type="entry name" value="WD40/YVTN_repeat-like_dom_sf"/>
</dbReference>
<dbReference type="AlphaFoldDB" id="A0A0L0D280"/>
<dbReference type="RefSeq" id="XP_013760685.1">
    <property type="nucleotide sequence ID" value="XM_013905231.1"/>
</dbReference>
<keyword evidence="2" id="KW-1185">Reference proteome</keyword>
<accession>A0A0L0D280</accession>
<protein>
    <submittedName>
        <fullName evidence="1">Uncharacterized protein</fullName>
    </submittedName>
</protein>
<dbReference type="EMBL" id="GL349442">
    <property type="protein sequence ID" value="KNC46392.1"/>
    <property type="molecule type" value="Genomic_DNA"/>
</dbReference>
<evidence type="ECO:0000313" key="1">
    <source>
        <dbReference type="EMBL" id="KNC46392.1"/>
    </source>
</evidence>
<dbReference type="SUPFAM" id="SSF50998">
    <property type="entry name" value="Quinoprotein alcohol dehydrogenase-like"/>
    <property type="match status" value="1"/>
</dbReference>
<sequence length="400" mass="40807">MDACTGAVIGNVSMAGVLPDATASNCPSLAWSAQYVGLVGSGATAVRAMVMFQCAGYNPGPTAYVVALDPLAQVVAWHVALETYGFYGYAEPISGGARVVITLAGASALDAQTGAKVWALNQADFAAAGCLPLQAVALDAETVAFSCVSPSVAAAGPASPMASILALAAATGSIRWATPLPLLVQSPPEITIGGLPQPSMLVVSTGVLLPNTTDLTFQILAINTASGQVMARSPPLEAGVTAFSSLAPWSDDATIVMELSPTHFIPTNGNSSCSALLRGYKLSDENLIPVWDSDALMWTGSASEEECSAQAFRPAVAIARWGKSYVLSFVDFAEGELATYSLGLIDGSSHKVLGSASLLSLNRPGAPTTFTRTVGLTPTGIVAVVGSDTASLPWTGFSSK</sequence>
<dbReference type="Gene3D" id="2.130.10.10">
    <property type="entry name" value="YVTN repeat-like/Quinoprotein amine dehydrogenase"/>
    <property type="match status" value="1"/>
</dbReference>
<proteinExistence type="predicted"/>
<dbReference type="Proteomes" id="UP000054408">
    <property type="component" value="Unassembled WGS sequence"/>
</dbReference>
<name>A0A0L0D280_THETB</name>
<evidence type="ECO:0000313" key="2">
    <source>
        <dbReference type="Proteomes" id="UP000054408"/>
    </source>
</evidence>
<dbReference type="InterPro" id="IPR011047">
    <property type="entry name" value="Quinoprotein_ADH-like_sf"/>
</dbReference>
<organism evidence="1 2">
    <name type="scientific">Thecamonas trahens ATCC 50062</name>
    <dbReference type="NCBI Taxonomy" id="461836"/>
    <lineage>
        <taxon>Eukaryota</taxon>
        <taxon>Apusozoa</taxon>
        <taxon>Apusomonadida</taxon>
        <taxon>Apusomonadidae</taxon>
        <taxon>Thecamonas</taxon>
    </lineage>
</organism>
<gene>
    <name evidence="1" type="ORF">AMSG_02845</name>
</gene>